<keyword evidence="3" id="KW-1185">Reference proteome</keyword>
<dbReference type="GO" id="GO:0016747">
    <property type="term" value="F:acyltransferase activity, transferring groups other than amino-acyl groups"/>
    <property type="evidence" value="ECO:0007669"/>
    <property type="project" value="InterPro"/>
</dbReference>
<protein>
    <submittedName>
        <fullName evidence="2">GNAT family N-acetyltransferase</fullName>
    </submittedName>
</protein>
<accession>A0A5R8QDH1</accession>
<feature type="domain" description="N-acetyltransferase" evidence="1">
    <location>
        <begin position="1"/>
        <end position="145"/>
    </location>
</feature>
<dbReference type="EMBL" id="VBWP01000004">
    <property type="protein sequence ID" value="TLG74316.1"/>
    <property type="molecule type" value="Genomic_DNA"/>
</dbReference>
<dbReference type="OrthoDB" id="9787920at2"/>
<dbReference type="RefSeq" id="WP_138190867.1">
    <property type="nucleotide sequence ID" value="NZ_VBWP01000004.1"/>
</dbReference>
<dbReference type="SUPFAM" id="SSF55729">
    <property type="entry name" value="Acyl-CoA N-acyltransferases (Nat)"/>
    <property type="match status" value="1"/>
</dbReference>
<keyword evidence="2" id="KW-0808">Transferase</keyword>
<organism evidence="2 3">
    <name type="scientific">Culicoidibacter larvae</name>
    <dbReference type="NCBI Taxonomy" id="2579976"/>
    <lineage>
        <taxon>Bacteria</taxon>
        <taxon>Bacillati</taxon>
        <taxon>Bacillota</taxon>
        <taxon>Culicoidibacteria</taxon>
        <taxon>Culicoidibacterales</taxon>
        <taxon>Culicoidibacteraceae</taxon>
        <taxon>Culicoidibacter</taxon>
    </lineage>
</organism>
<dbReference type="InterPro" id="IPR000182">
    <property type="entry name" value="GNAT_dom"/>
</dbReference>
<sequence length="146" mass="16325">MNLSFTILECSDKQEFVDSVCIAGLLDYNLKQTNNKLQIPAPEIIKVARNQEGTIIGGISGSMFLSGIEIETLWVDERYRGHRIASTLLSTIEDEARKAGCQVAYLTTYSFQGPDFYPKCGYVFCGKVDGFIDDISLYTFKKELIA</sequence>
<dbReference type="Proteomes" id="UP000306912">
    <property type="component" value="Unassembled WGS sequence"/>
</dbReference>
<dbReference type="InParanoid" id="A0A5R8QDH1"/>
<dbReference type="Pfam" id="PF00583">
    <property type="entry name" value="Acetyltransf_1"/>
    <property type="match status" value="1"/>
</dbReference>
<evidence type="ECO:0000313" key="3">
    <source>
        <dbReference type="Proteomes" id="UP000306912"/>
    </source>
</evidence>
<dbReference type="InterPro" id="IPR016181">
    <property type="entry name" value="Acyl_CoA_acyltransferase"/>
</dbReference>
<dbReference type="AlphaFoldDB" id="A0A5R8QDH1"/>
<name>A0A5R8QDH1_9FIRM</name>
<gene>
    <name evidence="2" type="ORF">FEZ08_06310</name>
</gene>
<dbReference type="PROSITE" id="PS51186">
    <property type="entry name" value="GNAT"/>
    <property type="match status" value="1"/>
</dbReference>
<comment type="caution">
    <text evidence="2">The sequence shown here is derived from an EMBL/GenBank/DDBJ whole genome shotgun (WGS) entry which is preliminary data.</text>
</comment>
<dbReference type="CDD" id="cd04301">
    <property type="entry name" value="NAT_SF"/>
    <property type="match status" value="1"/>
</dbReference>
<evidence type="ECO:0000259" key="1">
    <source>
        <dbReference type="PROSITE" id="PS51186"/>
    </source>
</evidence>
<proteinExistence type="predicted"/>
<dbReference type="Gene3D" id="3.40.630.30">
    <property type="match status" value="1"/>
</dbReference>
<reference evidence="2 3" key="1">
    <citation type="submission" date="2019-05" db="EMBL/GenBank/DDBJ databases">
        <title>Culicoidintestinum kansasii gen. nov., sp. nov. from the gastrointestinal tract of the biting midge, Culicoides sonorensis.</title>
        <authorList>
            <person name="Neupane S."/>
            <person name="Ghosh A."/>
            <person name="Gunther S."/>
            <person name="Martin K."/>
            <person name="Zurek L."/>
        </authorList>
    </citation>
    <scope>NUCLEOTIDE SEQUENCE [LARGE SCALE GENOMIC DNA]</scope>
    <source>
        <strain evidence="2 3">CS-1</strain>
    </source>
</reference>
<evidence type="ECO:0000313" key="2">
    <source>
        <dbReference type="EMBL" id="TLG74316.1"/>
    </source>
</evidence>